<dbReference type="InterPro" id="IPR001623">
    <property type="entry name" value="DnaJ_domain"/>
</dbReference>
<keyword evidence="5" id="KW-1185">Reference proteome</keyword>
<protein>
    <recommendedName>
        <fullName evidence="2">J domain-containing protein</fullName>
    </recommendedName>
</protein>
<evidence type="ECO:0000313" key="4">
    <source>
        <dbReference type="EMBL" id="RYN76511.1"/>
    </source>
</evidence>
<evidence type="ECO:0000256" key="1">
    <source>
        <dbReference type="SAM" id="MobiDB-lite"/>
    </source>
</evidence>
<evidence type="ECO:0000313" key="3">
    <source>
        <dbReference type="EMBL" id="OAG18141.1"/>
    </source>
</evidence>
<dbReference type="PRINTS" id="PR00625">
    <property type="entry name" value="JDOMAIN"/>
</dbReference>
<dbReference type="PROSITE" id="PS50076">
    <property type="entry name" value="DNAJ_2"/>
    <property type="match status" value="1"/>
</dbReference>
<feature type="compositionally biased region" description="Polar residues" evidence="1">
    <location>
        <begin position="137"/>
        <end position="147"/>
    </location>
</feature>
<dbReference type="PANTHER" id="PTHR43948:SF10">
    <property type="entry name" value="MRJ, ISOFORM E"/>
    <property type="match status" value="1"/>
</dbReference>
<reference evidence="3 5" key="1">
    <citation type="submission" date="2016-05" db="EMBL/GenBank/DDBJ databases">
        <title>Comparative analysis of secretome profiles of manganese(II)-oxidizing ascomycete fungi.</title>
        <authorList>
            <consortium name="DOE Joint Genome Institute"/>
            <person name="Zeiner C.A."/>
            <person name="Purvine S.O."/>
            <person name="Zink E.M."/>
            <person name="Wu S."/>
            <person name="Pasa-Tolic L."/>
            <person name="Chaput D.L."/>
            <person name="Haridas S."/>
            <person name="Grigoriev I.V."/>
            <person name="Santelli C.M."/>
            <person name="Hansel C.M."/>
        </authorList>
    </citation>
    <scope>NUCLEOTIDE SEQUENCE [LARGE SCALE GENOMIC DNA]</scope>
    <source>
        <strain evidence="3 5">SRC1lrK2f</strain>
    </source>
</reference>
<dbReference type="Proteomes" id="UP000291422">
    <property type="component" value="Unassembled WGS sequence"/>
</dbReference>
<feature type="compositionally biased region" description="Pro residues" evidence="1">
    <location>
        <begin position="92"/>
        <end position="108"/>
    </location>
</feature>
<dbReference type="GeneID" id="29113279"/>
<dbReference type="GO" id="GO:0044183">
    <property type="term" value="F:protein folding chaperone"/>
    <property type="evidence" value="ECO:0007669"/>
    <property type="project" value="TreeGrafter"/>
</dbReference>
<feature type="domain" description="J" evidence="2">
    <location>
        <begin position="5"/>
        <end position="76"/>
    </location>
</feature>
<dbReference type="EMBL" id="PDXD01000011">
    <property type="protein sequence ID" value="RYN76511.1"/>
    <property type="molecule type" value="Genomic_DNA"/>
</dbReference>
<accession>A0A177DFV6</accession>
<dbReference type="Proteomes" id="UP000077248">
    <property type="component" value="Unassembled WGS sequence"/>
</dbReference>
<dbReference type="Pfam" id="PF00226">
    <property type="entry name" value="DnaJ"/>
    <property type="match status" value="1"/>
</dbReference>
<reference evidence="6" key="2">
    <citation type="journal article" date="2019" name="bioRxiv">
        <title>Genomics, evolutionary history and diagnostics of the Alternaria alternata species group including apple and Asian pear pathotypes.</title>
        <authorList>
            <person name="Armitage A.D."/>
            <person name="Cockerton H.M."/>
            <person name="Sreenivasaprasad S."/>
            <person name="Woodhall J.W."/>
            <person name="Lane C.R."/>
            <person name="Harrison R.J."/>
            <person name="Clarkson J.P."/>
        </authorList>
    </citation>
    <scope>NUCLEOTIDE SEQUENCE [LARGE SCALE GENOMIC DNA]</scope>
    <source>
        <strain evidence="6">FERA 1177</strain>
    </source>
</reference>
<organism evidence="3 5">
    <name type="scientific">Alternaria alternata</name>
    <name type="common">Alternaria rot fungus</name>
    <name type="synonym">Torula alternata</name>
    <dbReference type="NCBI Taxonomy" id="5599"/>
    <lineage>
        <taxon>Eukaryota</taxon>
        <taxon>Fungi</taxon>
        <taxon>Dikarya</taxon>
        <taxon>Ascomycota</taxon>
        <taxon>Pezizomycotina</taxon>
        <taxon>Dothideomycetes</taxon>
        <taxon>Pleosporomycetidae</taxon>
        <taxon>Pleosporales</taxon>
        <taxon>Pleosporineae</taxon>
        <taxon>Pleosporaceae</taxon>
        <taxon>Alternaria</taxon>
        <taxon>Alternaria sect. Alternaria</taxon>
        <taxon>Alternaria alternata complex</taxon>
    </lineage>
</organism>
<evidence type="ECO:0000259" key="2">
    <source>
        <dbReference type="PROSITE" id="PS50076"/>
    </source>
</evidence>
<name>A0A177DFV6_ALTAL</name>
<dbReference type="KEGG" id="aalt:CC77DRAFT_1051918"/>
<sequence>MPIETHYSILGISRAASTDDIEAAYRAILLANHPDKIKHLDPFQRTLAEARLRAGKTAYEVLIDPKKAKKYDDEMGIWGSFGNAQTWRRPWEPPVAPVDAPEPVPPRRPAGQGTTSDAEEHEFADAKEEETRPYAGGSTSFPTSSAKRTSDGVLQAEYRYGLTRTATDVDIKIKGWNLHLLLSTKFHFLNTVTTLPTGSDTRTIAFQLHIQRNKTYLSTDAKVLELIVSVGYIPNGGRAVGNIQTVLKEVAKDSLTLTLYMASVPSGKSPDTMPPWKFGFDFDMNGHPAAWGRKRGTCMIFTVDKQSVEETLEDVLKNEEGLVANAFCGLGDEKLMGVTFKTVRMWRMAAVGYRKNDFLEG</sequence>
<dbReference type="SUPFAM" id="SSF46565">
    <property type="entry name" value="Chaperone J-domain"/>
    <property type="match status" value="1"/>
</dbReference>
<dbReference type="GO" id="GO:0051087">
    <property type="term" value="F:protein-folding chaperone binding"/>
    <property type="evidence" value="ECO:0007669"/>
    <property type="project" value="TreeGrafter"/>
</dbReference>
<reference evidence="4" key="3">
    <citation type="journal article" date="2019" name="J. ISSAAS">
        <title>Genomics, evolutionary history and diagnostics of the Alternaria alternata species group including apple and Asian pear pathotypes.</title>
        <authorList>
            <person name="Armitage A.D."/>
            <person name="Cockerton H.M."/>
            <person name="Sreenivasaprasad S."/>
            <person name="Woodhall J."/>
            <person name="Lane C."/>
            <person name="Harrison R.J."/>
            <person name="Clarkson J.P."/>
        </authorList>
    </citation>
    <scope>NUCLEOTIDE SEQUENCE</scope>
    <source>
        <strain evidence="4">FERA 1177</strain>
    </source>
</reference>
<dbReference type="GO" id="GO:0005737">
    <property type="term" value="C:cytoplasm"/>
    <property type="evidence" value="ECO:0007669"/>
    <property type="project" value="TreeGrafter"/>
</dbReference>
<gene>
    <name evidence="4" type="ORF">AA0117_g5518</name>
    <name evidence="3" type="ORF">CC77DRAFT_1051918</name>
</gene>
<feature type="region of interest" description="Disordered" evidence="1">
    <location>
        <begin position="89"/>
        <end position="148"/>
    </location>
</feature>
<dbReference type="InterPro" id="IPR036869">
    <property type="entry name" value="J_dom_sf"/>
</dbReference>
<feature type="compositionally biased region" description="Basic and acidic residues" evidence="1">
    <location>
        <begin position="121"/>
        <end position="132"/>
    </location>
</feature>
<dbReference type="CDD" id="cd06257">
    <property type="entry name" value="DnaJ"/>
    <property type="match status" value="1"/>
</dbReference>
<evidence type="ECO:0000313" key="6">
    <source>
        <dbReference type="Proteomes" id="UP000291422"/>
    </source>
</evidence>
<dbReference type="PANTHER" id="PTHR43948">
    <property type="entry name" value="DNAJ HOMOLOG SUBFAMILY B"/>
    <property type="match status" value="1"/>
</dbReference>
<dbReference type="OMA" id="HCITEYL"/>
<dbReference type="GO" id="GO:0005634">
    <property type="term" value="C:nucleus"/>
    <property type="evidence" value="ECO:0007669"/>
    <property type="project" value="TreeGrafter"/>
</dbReference>
<dbReference type="EMBL" id="KV441484">
    <property type="protein sequence ID" value="OAG18141.1"/>
    <property type="molecule type" value="Genomic_DNA"/>
</dbReference>
<dbReference type="VEuPathDB" id="FungiDB:CC77DRAFT_1051918"/>
<dbReference type="GO" id="GO:0051082">
    <property type="term" value="F:unfolded protein binding"/>
    <property type="evidence" value="ECO:0007669"/>
    <property type="project" value="TreeGrafter"/>
</dbReference>
<proteinExistence type="predicted"/>
<dbReference type="AlphaFoldDB" id="A0A177DFV6"/>
<dbReference type="RefSeq" id="XP_018383562.1">
    <property type="nucleotide sequence ID" value="XM_018527685.1"/>
</dbReference>
<dbReference type="SMART" id="SM00271">
    <property type="entry name" value="DnaJ"/>
    <property type="match status" value="1"/>
</dbReference>
<dbReference type="STRING" id="5599.A0A177DFV6"/>
<dbReference type="Gene3D" id="1.10.287.110">
    <property type="entry name" value="DnaJ domain"/>
    <property type="match status" value="1"/>
</dbReference>
<evidence type="ECO:0000313" key="5">
    <source>
        <dbReference type="Proteomes" id="UP000077248"/>
    </source>
</evidence>